<dbReference type="Pfam" id="PF00271">
    <property type="entry name" value="Helicase_C"/>
    <property type="match status" value="1"/>
</dbReference>
<name>A0A1F8GUH4_9BACT</name>
<dbReference type="InterPro" id="IPR044742">
    <property type="entry name" value="DEAD/DEAH_RhlB"/>
</dbReference>
<evidence type="ECO:0000259" key="11">
    <source>
        <dbReference type="PROSITE" id="PS51195"/>
    </source>
</evidence>
<dbReference type="CDD" id="cd18787">
    <property type="entry name" value="SF2_C_DEAD"/>
    <property type="match status" value="1"/>
</dbReference>
<dbReference type="InterPro" id="IPR027417">
    <property type="entry name" value="P-loop_NTPase"/>
</dbReference>
<proteinExistence type="inferred from homology"/>
<dbReference type="InterPro" id="IPR014014">
    <property type="entry name" value="RNA_helicase_DEAD_Q_motif"/>
</dbReference>
<dbReference type="Pfam" id="PF00270">
    <property type="entry name" value="DEAD"/>
    <property type="match status" value="1"/>
</dbReference>
<dbReference type="PANTHER" id="PTHR47959:SF13">
    <property type="entry name" value="ATP-DEPENDENT RNA HELICASE RHLE"/>
    <property type="match status" value="1"/>
</dbReference>
<dbReference type="PROSITE" id="PS51194">
    <property type="entry name" value="HELICASE_CTER"/>
    <property type="match status" value="1"/>
</dbReference>
<evidence type="ECO:0000256" key="8">
    <source>
        <dbReference type="SAM" id="MobiDB-lite"/>
    </source>
</evidence>
<evidence type="ECO:0000256" key="2">
    <source>
        <dbReference type="ARBA" id="ARBA00022801"/>
    </source>
</evidence>
<dbReference type="SMART" id="SM00487">
    <property type="entry name" value="DEXDc"/>
    <property type="match status" value="1"/>
</dbReference>
<evidence type="ECO:0000256" key="7">
    <source>
        <dbReference type="RuleBase" id="RU000492"/>
    </source>
</evidence>
<evidence type="ECO:0000313" key="12">
    <source>
        <dbReference type="EMBL" id="OGN29074.1"/>
    </source>
</evidence>
<evidence type="ECO:0000256" key="1">
    <source>
        <dbReference type="ARBA" id="ARBA00022741"/>
    </source>
</evidence>
<keyword evidence="4 7" id="KW-0067">ATP-binding</keyword>
<dbReference type="GO" id="GO:0016787">
    <property type="term" value="F:hydrolase activity"/>
    <property type="evidence" value="ECO:0007669"/>
    <property type="project" value="UniProtKB-KW"/>
</dbReference>
<evidence type="ECO:0000256" key="4">
    <source>
        <dbReference type="ARBA" id="ARBA00022840"/>
    </source>
</evidence>
<dbReference type="Gene3D" id="3.40.50.300">
    <property type="entry name" value="P-loop containing nucleotide triphosphate hydrolases"/>
    <property type="match status" value="2"/>
</dbReference>
<comment type="caution">
    <text evidence="12">The sequence shown here is derived from an EMBL/GenBank/DDBJ whole genome shotgun (WGS) entry which is preliminary data.</text>
</comment>
<evidence type="ECO:0000313" key="13">
    <source>
        <dbReference type="Proteomes" id="UP000179047"/>
    </source>
</evidence>
<feature type="region of interest" description="Disordered" evidence="8">
    <location>
        <begin position="375"/>
        <end position="401"/>
    </location>
</feature>
<dbReference type="InterPro" id="IPR050079">
    <property type="entry name" value="DEAD_box_RNA_helicase"/>
</dbReference>
<dbReference type="STRING" id="1802701.A3A33_00255"/>
<protein>
    <recommendedName>
        <fullName evidence="14">DEAD/DEAH box helicase</fullName>
    </recommendedName>
</protein>
<evidence type="ECO:0000256" key="3">
    <source>
        <dbReference type="ARBA" id="ARBA00022806"/>
    </source>
</evidence>
<dbReference type="PROSITE" id="PS00039">
    <property type="entry name" value="DEAD_ATP_HELICASE"/>
    <property type="match status" value="1"/>
</dbReference>
<dbReference type="PROSITE" id="PS51195">
    <property type="entry name" value="Q_MOTIF"/>
    <property type="match status" value="1"/>
</dbReference>
<feature type="short sequence motif" description="Q motif" evidence="6">
    <location>
        <begin position="1"/>
        <end position="29"/>
    </location>
</feature>
<comment type="similarity">
    <text evidence="5 7">Belongs to the DEAD box helicase family.</text>
</comment>
<gene>
    <name evidence="12" type="ORF">A3A33_00255</name>
</gene>
<evidence type="ECO:0000259" key="9">
    <source>
        <dbReference type="PROSITE" id="PS51192"/>
    </source>
</evidence>
<dbReference type="AlphaFoldDB" id="A0A1F8GUH4"/>
<dbReference type="GO" id="GO:0003676">
    <property type="term" value="F:nucleic acid binding"/>
    <property type="evidence" value="ECO:0007669"/>
    <property type="project" value="InterPro"/>
</dbReference>
<organism evidence="12 13">
    <name type="scientific">Candidatus Yanofskybacteria bacterium RIFCSPLOWO2_01_FULL_49_25</name>
    <dbReference type="NCBI Taxonomy" id="1802701"/>
    <lineage>
        <taxon>Bacteria</taxon>
        <taxon>Candidatus Yanofskyibacteriota</taxon>
    </lineage>
</organism>
<dbReference type="GO" id="GO:0005524">
    <property type="term" value="F:ATP binding"/>
    <property type="evidence" value="ECO:0007669"/>
    <property type="project" value="UniProtKB-KW"/>
</dbReference>
<feature type="domain" description="DEAD-box RNA helicase Q" evidence="11">
    <location>
        <begin position="1"/>
        <end position="29"/>
    </location>
</feature>
<evidence type="ECO:0000256" key="5">
    <source>
        <dbReference type="ARBA" id="ARBA00038437"/>
    </source>
</evidence>
<dbReference type="GO" id="GO:0003724">
    <property type="term" value="F:RNA helicase activity"/>
    <property type="evidence" value="ECO:0007669"/>
    <property type="project" value="InterPro"/>
</dbReference>
<sequence>MTFQELNVTPRLLQALQTLKITTPTPIQEKAIPTALEGKDVVGIAQTGTGKTLAFGIPMIQRLLESTAQGLIILPTRELAVQVDESLRKLGSAFGLRTAVLIGGAPIHQQIRMLQAHPRIIIGTPGRINDHLQQRTLSLNNISILVLDEADRMLDMGFAPQIKRILAVLPHERQMMLFSATMPNEILTMARSYMKLPVRIEVARAGTTAENVEQELFVVNRHDKMRLLDKLLSDYKGTVLIFSRTKHGARKIKLAIQNMGHRVAEIHSNRSLGQRKDALEGFKSGKYRVLVATDIAARGIDVSDIEVVINYDVPEHAEDYVHRIGRTARAGQKGRAITFASPEQKREVQDIQRLIRFWIPITKLPELPQERPLAPRFAAESQARQPLSTGPRPFRRFQRRR</sequence>
<dbReference type="InterPro" id="IPR011545">
    <property type="entry name" value="DEAD/DEAH_box_helicase_dom"/>
</dbReference>
<reference evidence="12 13" key="1">
    <citation type="journal article" date="2016" name="Nat. Commun.">
        <title>Thousands of microbial genomes shed light on interconnected biogeochemical processes in an aquifer system.</title>
        <authorList>
            <person name="Anantharaman K."/>
            <person name="Brown C.T."/>
            <person name="Hug L.A."/>
            <person name="Sharon I."/>
            <person name="Castelle C.J."/>
            <person name="Probst A.J."/>
            <person name="Thomas B.C."/>
            <person name="Singh A."/>
            <person name="Wilkins M.J."/>
            <person name="Karaoz U."/>
            <person name="Brodie E.L."/>
            <person name="Williams K.H."/>
            <person name="Hubbard S.S."/>
            <person name="Banfield J.F."/>
        </authorList>
    </citation>
    <scope>NUCLEOTIDE SEQUENCE [LARGE SCALE GENOMIC DNA]</scope>
</reference>
<dbReference type="PROSITE" id="PS51192">
    <property type="entry name" value="HELICASE_ATP_BIND_1"/>
    <property type="match status" value="1"/>
</dbReference>
<dbReference type="InterPro" id="IPR014001">
    <property type="entry name" value="Helicase_ATP-bd"/>
</dbReference>
<feature type="domain" description="Helicase C-terminal" evidence="10">
    <location>
        <begin position="227"/>
        <end position="372"/>
    </location>
</feature>
<keyword evidence="3 7" id="KW-0347">Helicase</keyword>
<dbReference type="InterPro" id="IPR001650">
    <property type="entry name" value="Helicase_C-like"/>
</dbReference>
<dbReference type="PANTHER" id="PTHR47959">
    <property type="entry name" value="ATP-DEPENDENT RNA HELICASE RHLE-RELATED"/>
    <property type="match status" value="1"/>
</dbReference>
<evidence type="ECO:0008006" key="14">
    <source>
        <dbReference type="Google" id="ProtNLM"/>
    </source>
</evidence>
<dbReference type="Proteomes" id="UP000179047">
    <property type="component" value="Unassembled WGS sequence"/>
</dbReference>
<evidence type="ECO:0000256" key="6">
    <source>
        <dbReference type="PROSITE-ProRule" id="PRU00552"/>
    </source>
</evidence>
<dbReference type="CDD" id="cd00268">
    <property type="entry name" value="DEADc"/>
    <property type="match status" value="1"/>
</dbReference>
<dbReference type="EMBL" id="MGKP01000010">
    <property type="protein sequence ID" value="OGN29074.1"/>
    <property type="molecule type" value="Genomic_DNA"/>
</dbReference>
<dbReference type="GO" id="GO:0005829">
    <property type="term" value="C:cytosol"/>
    <property type="evidence" value="ECO:0007669"/>
    <property type="project" value="TreeGrafter"/>
</dbReference>
<evidence type="ECO:0000259" key="10">
    <source>
        <dbReference type="PROSITE" id="PS51194"/>
    </source>
</evidence>
<dbReference type="SUPFAM" id="SSF52540">
    <property type="entry name" value="P-loop containing nucleoside triphosphate hydrolases"/>
    <property type="match status" value="1"/>
</dbReference>
<keyword evidence="2 7" id="KW-0378">Hydrolase</keyword>
<feature type="domain" description="Helicase ATP-binding" evidence="9">
    <location>
        <begin position="32"/>
        <end position="200"/>
    </location>
</feature>
<accession>A0A1F8GUH4</accession>
<dbReference type="SMART" id="SM00490">
    <property type="entry name" value="HELICc"/>
    <property type="match status" value="1"/>
</dbReference>
<keyword evidence="1 7" id="KW-0547">Nucleotide-binding</keyword>
<dbReference type="InterPro" id="IPR000629">
    <property type="entry name" value="RNA-helicase_DEAD-box_CS"/>
</dbReference>